<dbReference type="CDD" id="cd03216">
    <property type="entry name" value="ABC_Carb_Monos_I"/>
    <property type="match status" value="1"/>
</dbReference>
<dbReference type="InterPro" id="IPR050107">
    <property type="entry name" value="ABC_carbohydrate_import_ATPase"/>
</dbReference>
<keyword evidence="2" id="KW-0677">Repeat</keyword>
<dbReference type="PANTHER" id="PTHR43790">
    <property type="entry name" value="CARBOHYDRATE TRANSPORT ATP-BINDING PROTEIN MG119-RELATED"/>
    <property type="match status" value="1"/>
</dbReference>
<dbReference type="InterPro" id="IPR027417">
    <property type="entry name" value="P-loop_NTPase"/>
</dbReference>
<dbReference type="AlphaFoldDB" id="A0A7V4TES5"/>
<reference evidence="6" key="1">
    <citation type="journal article" date="2020" name="mSystems">
        <title>Genome- and Community-Level Interaction Insights into Carbon Utilization and Element Cycling Functions of Hydrothermarchaeota in Hydrothermal Sediment.</title>
        <authorList>
            <person name="Zhou Z."/>
            <person name="Liu Y."/>
            <person name="Xu W."/>
            <person name="Pan J."/>
            <person name="Luo Z.H."/>
            <person name="Li M."/>
        </authorList>
    </citation>
    <scope>NUCLEOTIDE SEQUENCE [LARGE SCALE GENOMIC DNA]</scope>
    <source>
        <strain evidence="6">SpSt-82</strain>
    </source>
</reference>
<evidence type="ECO:0000259" key="5">
    <source>
        <dbReference type="PROSITE" id="PS50893"/>
    </source>
</evidence>
<dbReference type="SUPFAM" id="SSF52540">
    <property type="entry name" value="P-loop containing nucleoside triphosphate hydrolases"/>
    <property type="match status" value="2"/>
</dbReference>
<evidence type="ECO:0000313" key="6">
    <source>
        <dbReference type="EMBL" id="HGY38482.1"/>
    </source>
</evidence>
<proteinExistence type="predicted"/>
<dbReference type="PROSITE" id="PS50893">
    <property type="entry name" value="ABC_TRANSPORTER_2"/>
    <property type="match status" value="2"/>
</dbReference>
<organism evidence="6">
    <name type="scientific">Candidatus Caldatribacterium saccharofermentans</name>
    <dbReference type="NCBI Taxonomy" id="1454753"/>
    <lineage>
        <taxon>Bacteria</taxon>
        <taxon>Pseudomonadati</taxon>
        <taxon>Atribacterota</taxon>
        <taxon>Atribacteria</taxon>
        <taxon>Atribacterales</taxon>
        <taxon>Candidatus Caldatribacteriaceae</taxon>
        <taxon>Candidatus Caldatribacterium</taxon>
    </lineage>
</organism>
<feature type="domain" description="ABC transporter" evidence="5">
    <location>
        <begin position="256"/>
        <end position="500"/>
    </location>
</feature>
<dbReference type="GO" id="GO:0005524">
    <property type="term" value="F:ATP binding"/>
    <property type="evidence" value="ECO:0007669"/>
    <property type="project" value="UniProtKB-KW"/>
</dbReference>
<dbReference type="InterPro" id="IPR017871">
    <property type="entry name" value="ABC_transporter-like_CS"/>
</dbReference>
<evidence type="ECO:0000256" key="1">
    <source>
        <dbReference type="ARBA" id="ARBA00022448"/>
    </source>
</evidence>
<evidence type="ECO:0000256" key="4">
    <source>
        <dbReference type="ARBA" id="ARBA00022840"/>
    </source>
</evidence>
<dbReference type="SMART" id="SM00382">
    <property type="entry name" value="AAA"/>
    <property type="match status" value="2"/>
</dbReference>
<dbReference type="InterPro" id="IPR003593">
    <property type="entry name" value="AAA+_ATPase"/>
</dbReference>
<evidence type="ECO:0000256" key="3">
    <source>
        <dbReference type="ARBA" id="ARBA00022741"/>
    </source>
</evidence>
<protein>
    <submittedName>
        <fullName evidence="6">Sugar ABC transporter ATP-binding protein</fullName>
    </submittedName>
</protein>
<dbReference type="PANTHER" id="PTHR43790:SF9">
    <property type="entry name" value="GALACTOFURANOSE TRANSPORTER ATP-BINDING PROTEIN YTFR"/>
    <property type="match status" value="1"/>
</dbReference>
<dbReference type="InterPro" id="IPR003439">
    <property type="entry name" value="ABC_transporter-like_ATP-bd"/>
</dbReference>
<dbReference type="Gene3D" id="3.40.50.300">
    <property type="entry name" value="P-loop containing nucleotide triphosphate hydrolases"/>
    <property type="match status" value="2"/>
</dbReference>
<name>A0A7V4TES5_9BACT</name>
<dbReference type="Pfam" id="PF00005">
    <property type="entry name" value="ABC_tran"/>
    <property type="match status" value="2"/>
</dbReference>
<accession>A0A7V4TES5</accession>
<dbReference type="PROSITE" id="PS00211">
    <property type="entry name" value="ABC_TRANSPORTER_1"/>
    <property type="match status" value="1"/>
</dbReference>
<evidence type="ECO:0000256" key="2">
    <source>
        <dbReference type="ARBA" id="ARBA00022737"/>
    </source>
</evidence>
<feature type="domain" description="ABC transporter" evidence="5">
    <location>
        <begin position="8"/>
        <end position="244"/>
    </location>
</feature>
<keyword evidence="3" id="KW-0547">Nucleotide-binding</keyword>
<keyword evidence="1" id="KW-0813">Transport</keyword>
<comment type="caution">
    <text evidence="6">The sequence shown here is derived from an EMBL/GenBank/DDBJ whole genome shotgun (WGS) entry which is preliminary data.</text>
</comment>
<dbReference type="EMBL" id="DTIY01000010">
    <property type="protein sequence ID" value="HGY38482.1"/>
    <property type="molecule type" value="Genomic_DNA"/>
</dbReference>
<dbReference type="GO" id="GO:0016887">
    <property type="term" value="F:ATP hydrolysis activity"/>
    <property type="evidence" value="ECO:0007669"/>
    <property type="project" value="InterPro"/>
</dbReference>
<gene>
    <name evidence="6" type="ORF">ENW11_01550</name>
</gene>
<sequence>MGAGQKVLEVRYLSKRFPGVQALRGVSFALGEGEVVGLVGENGAGKSTLVKILAGIYRPDEGEILVEGRTVSFHHPREAARCGLAFVHQQLNLVPFFDAVDNVFLGRWVSHRGGLLDRKAMREVVQRLCREFGFPLSLTTPARDLSVSERCMLQIIRAFLEKPRVLVLDEPTAALPEEEVETVLRMVRQVALQGVAVLYVSHRLGEIFSICHRVVVLRNGEKVFEGALDSLSPEDLIAQMVGTKRAFESSALLFPVGEKILEVQSLSDGRKLQDVSFSLARGEILGIYGLQGAGRTELLEVLFGVRRYTRGRVFLYGRPFAPASPEEAIRAGVALVPEDRGAKGLILRSSLFENAALPHLQEYRGFMGYFEEKRFKPLLEKVLELLRTRYHSLSDPVQLLSGGNQQKVVLAKWLLRDFGLFLLDEPTTGVDVGTRRELYRFIRKLAQEGKGVIVTSSDLEEILEITPHRVMVLREGRVAGILEGVEIEKKKILQLCYQGG</sequence>
<dbReference type="CDD" id="cd03215">
    <property type="entry name" value="ABC_Carb_Monos_II"/>
    <property type="match status" value="1"/>
</dbReference>
<keyword evidence="4 6" id="KW-0067">ATP-binding</keyword>